<evidence type="ECO:0000313" key="3">
    <source>
        <dbReference type="EMBL" id="RCI09266.1"/>
    </source>
</evidence>
<feature type="compositionally biased region" description="Basic and acidic residues" evidence="1">
    <location>
        <begin position="408"/>
        <end position="417"/>
    </location>
</feature>
<feature type="compositionally biased region" description="Acidic residues" evidence="1">
    <location>
        <begin position="101"/>
        <end position="110"/>
    </location>
</feature>
<dbReference type="AlphaFoldDB" id="A0A367L4B3"/>
<sequence>MAQEATVGTENPGALDVDEVLRQVMHDDQEEWEYEYSTTDTETFYLTIELSYPEFKGRSTLDLPHSRGGYYNGGNLGSVASRAQKGGVLSEDEENGKNKDDDGDDEDVDMGNDATKAKTTKAKTTTVEDVGDDEMNEDENTALVDLELTRSAIGTAQKQKKNKNKEPQRRDDKGKGKGAEAGGDDDDDEAEDIQILDLHSARPLISYRGRVFEGRWAEVIGTEAILAHHDKKEPLPALRNLADGIDMLAASSSRIMTTEKIVNAKEAEVDELAAIRDEWNIRIPAGKHRTQEKMQQLRFLENMIALKKKKGQTDEVTVYAADGAGKNWSDNRGVDYKPRLAKRRTAIDEEDSEEEKEREGGGEAEGMESPDARRRRILTQQQRRRRRRQRRELMVRDQEVASQASRSELTRDEAAEGRDDEGDATMTGG</sequence>
<feature type="region of interest" description="Disordered" evidence="1">
    <location>
        <begin position="339"/>
        <end position="429"/>
    </location>
</feature>
<dbReference type="OrthoDB" id="1877767at2759"/>
<proteinExistence type="predicted"/>
<evidence type="ECO:0000259" key="2">
    <source>
        <dbReference type="Pfam" id="PF10419"/>
    </source>
</evidence>
<dbReference type="Proteomes" id="UP000253664">
    <property type="component" value="Unassembled WGS sequence"/>
</dbReference>
<protein>
    <recommendedName>
        <fullName evidence="2">Transcription factor TFIIIC triple barrel domain-containing protein</fullName>
    </recommendedName>
</protein>
<gene>
    <name evidence="3" type="ORF">L249_1517</name>
</gene>
<feature type="domain" description="Transcription factor TFIIIC triple barrel" evidence="2">
    <location>
        <begin position="39"/>
        <end position="259"/>
    </location>
</feature>
<dbReference type="Pfam" id="PF10419">
    <property type="entry name" value="TFIIIC_sub6"/>
    <property type="match status" value="1"/>
</dbReference>
<dbReference type="EMBL" id="LKCN02000016">
    <property type="protein sequence ID" value="RCI09266.1"/>
    <property type="molecule type" value="Genomic_DNA"/>
</dbReference>
<keyword evidence="4" id="KW-1185">Reference proteome</keyword>
<feature type="compositionally biased region" description="Basic and acidic residues" evidence="1">
    <location>
        <begin position="164"/>
        <end position="178"/>
    </location>
</feature>
<feature type="compositionally biased region" description="Acidic residues" evidence="1">
    <location>
        <begin position="129"/>
        <end position="140"/>
    </location>
</feature>
<dbReference type="InterPro" id="IPR019481">
    <property type="entry name" value="TFIIIC_triple_barrel"/>
</dbReference>
<evidence type="ECO:0000313" key="4">
    <source>
        <dbReference type="Proteomes" id="UP000253664"/>
    </source>
</evidence>
<name>A0A367L4B3_9HYPO</name>
<evidence type="ECO:0000256" key="1">
    <source>
        <dbReference type="SAM" id="MobiDB-lite"/>
    </source>
</evidence>
<comment type="caution">
    <text evidence="3">The sequence shown here is derived from an EMBL/GenBank/DDBJ whole genome shotgun (WGS) entry which is preliminary data.</text>
</comment>
<dbReference type="Gene3D" id="2.60.40.4370">
    <property type="match status" value="1"/>
</dbReference>
<reference evidence="3 4" key="1">
    <citation type="journal article" date="2015" name="BMC Genomics">
        <title>Insights from the genome of Ophiocordyceps polyrhachis-furcata to pathogenicity and host specificity in insect fungi.</title>
        <authorList>
            <person name="Wichadakul D."/>
            <person name="Kobmoo N."/>
            <person name="Ingsriswang S."/>
            <person name="Tangphatsornruang S."/>
            <person name="Chantasingh D."/>
            <person name="Luangsa-ard J.J."/>
            <person name="Eurwilaichitr L."/>
        </authorList>
    </citation>
    <scope>NUCLEOTIDE SEQUENCE [LARGE SCALE GENOMIC DNA]</scope>
    <source>
        <strain evidence="3 4">BCC 54312</strain>
    </source>
</reference>
<dbReference type="STRING" id="1330021.A0A367L4B3"/>
<feature type="region of interest" description="Disordered" evidence="1">
    <location>
        <begin position="56"/>
        <end position="189"/>
    </location>
</feature>
<feature type="compositionally biased region" description="Basic residues" evidence="1">
    <location>
        <begin position="373"/>
        <end position="390"/>
    </location>
</feature>
<accession>A0A367L4B3</accession>
<organism evidence="3 4">
    <name type="scientific">Ophiocordyceps polyrhachis-furcata BCC 54312</name>
    <dbReference type="NCBI Taxonomy" id="1330021"/>
    <lineage>
        <taxon>Eukaryota</taxon>
        <taxon>Fungi</taxon>
        <taxon>Dikarya</taxon>
        <taxon>Ascomycota</taxon>
        <taxon>Pezizomycotina</taxon>
        <taxon>Sordariomycetes</taxon>
        <taxon>Hypocreomycetidae</taxon>
        <taxon>Hypocreales</taxon>
        <taxon>Ophiocordycipitaceae</taxon>
        <taxon>Ophiocordyceps</taxon>
    </lineage>
</organism>